<keyword evidence="7" id="KW-0653">Protein transport</keyword>
<dbReference type="PANTHER" id="PTHR30332">
    <property type="entry name" value="PROBABLE GENERAL SECRETION PATHWAY PROTEIN D"/>
    <property type="match status" value="1"/>
</dbReference>
<comment type="caution">
    <text evidence="16">The sequence shown here is derived from an EMBL/GenBank/DDBJ whole genome shotgun (WGS) entry which is preliminary data.</text>
</comment>
<protein>
    <submittedName>
        <fullName evidence="16">General secretion pathway protein D</fullName>
    </submittedName>
</protein>
<evidence type="ECO:0000256" key="12">
    <source>
        <dbReference type="SAM" id="SignalP"/>
    </source>
</evidence>
<dbReference type="Pfam" id="PF21305">
    <property type="entry name" value="type_II_gspD_N0"/>
    <property type="match status" value="1"/>
</dbReference>
<keyword evidence="17" id="KW-1185">Reference proteome</keyword>
<feature type="domain" description="Type II/III secretion system secretin-like" evidence="13">
    <location>
        <begin position="477"/>
        <end position="644"/>
    </location>
</feature>
<comment type="similarity">
    <text evidence="2">Belongs to the bacterial secretin family. GSP D subfamily.</text>
</comment>
<reference evidence="16 17" key="1">
    <citation type="submission" date="2019-03" db="EMBL/GenBank/DDBJ databases">
        <title>Genomic Encyclopedia of Type Strains, Phase III (KMG-III): the genomes of soil and plant-associated and newly described type strains.</title>
        <authorList>
            <person name="Whitman W."/>
        </authorList>
    </citation>
    <scope>NUCLEOTIDE SEQUENCE [LARGE SCALE GENOMIC DNA]</scope>
    <source>
        <strain evidence="16 17">CECT 8976</strain>
    </source>
</reference>
<dbReference type="InterPro" id="IPR050810">
    <property type="entry name" value="Bact_Secretion_Sys_Channel"/>
</dbReference>
<keyword evidence="4" id="KW-1134">Transmembrane beta strand</keyword>
<evidence type="ECO:0000256" key="6">
    <source>
        <dbReference type="ARBA" id="ARBA00022729"/>
    </source>
</evidence>
<dbReference type="Gene3D" id="3.30.1370.120">
    <property type="match status" value="3"/>
</dbReference>
<sequence>MKRLKARKQALTAVLFCLAFACSVLPAVAAEPSSGETVTLNFANADIDTVVRAIGELTGRNFLLDPRVKGTVNIISAQPVSRQLAYQILLSSLRLQGFSAVEGNGVVKIVPEADAKLHARVGSTHRGDGERLITRVFMLKNSNAAQLLPVIRPIVSPNNALSAFAQANALVVTDYADNIRRIESIVASVEGVADGQTAVIPLLYASAPELAGTLTKLMQDNAADGSRLNINADSRANVLLVRADLPGRLNQVKQLVRMLDQPSQAGANVRVIYLKNADAARVAQTLRALLSSSAAPLTETRKTSSLPSSSAASGIGQGTTGGNADNSAVAQPTSAPSMPSSSDNGTADTQQQQGAAGNAGSLIQADTASNALILNVPDSMYRNLRTVVDLLDRRRAQVYVETLVMEVSAQRLQELGVQWMAQQPTAISGSTSGATTGGNLTIQLANQGLGLSAGTGRGVLHVPGLGNVLDLTALARALETKAEGNVLSNPTLMATDNEPARIEIAKEVSVQTAQSPITSGSSGATTVYNSFDRKTVGLKLAIVPQISEGGTVRMKILQTASSIDPNSANTLQPEFNIRSVETSVTVDDGGIIAIGGLIQETVNDTEDKVPLLGDLPGVGWLFRHQTKSRVKTNLLVFLKPTILRDDAGARAIAEDRYRYIIGESERKNAQPLPLDAKSALESLPTGIKALQPESKP</sequence>
<evidence type="ECO:0000256" key="3">
    <source>
        <dbReference type="ARBA" id="ARBA00022448"/>
    </source>
</evidence>
<feature type="chain" id="PRO_5020797535" evidence="12">
    <location>
        <begin position="30"/>
        <end position="696"/>
    </location>
</feature>
<evidence type="ECO:0000256" key="9">
    <source>
        <dbReference type="ARBA" id="ARBA00023237"/>
    </source>
</evidence>
<feature type="domain" description="GspD-like N0" evidence="15">
    <location>
        <begin position="40"/>
        <end position="109"/>
    </location>
</feature>
<feature type="domain" description="NolW-like" evidence="14">
    <location>
        <begin position="134"/>
        <end position="189"/>
    </location>
</feature>
<dbReference type="InterPro" id="IPR005644">
    <property type="entry name" value="NolW-like"/>
</dbReference>
<evidence type="ECO:0000256" key="2">
    <source>
        <dbReference type="ARBA" id="ARBA00006980"/>
    </source>
</evidence>
<dbReference type="RefSeq" id="WP_133684139.1">
    <property type="nucleotide sequence ID" value="NZ_SNZP01000021.1"/>
</dbReference>
<keyword evidence="5" id="KW-0812">Transmembrane</keyword>
<dbReference type="InterPro" id="IPR001775">
    <property type="entry name" value="GspD/PilQ"/>
</dbReference>
<comment type="subcellular location">
    <subcellularLocation>
        <location evidence="1 10">Cell outer membrane</location>
    </subcellularLocation>
</comment>
<evidence type="ECO:0000256" key="10">
    <source>
        <dbReference type="RuleBase" id="RU004004"/>
    </source>
</evidence>
<feature type="signal peptide" evidence="12">
    <location>
        <begin position="1"/>
        <end position="29"/>
    </location>
</feature>
<dbReference type="GO" id="GO:0009279">
    <property type="term" value="C:cell outer membrane"/>
    <property type="evidence" value="ECO:0007669"/>
    <property type="project" value="UniProtKB-SubCell"/>
</dbReference>
<organism evidence="16 17">
    <name type="scientific">Paludibacterium purpuratum</name>
    <dbReference type="NCBI Taxonomy" id="1144873"/>
    <lineage>
        <taxon>Bacteria</taxon>
        <taxon>Pseudomonadati</taxon>
        <taxon>Pseudomonadota</taxon>
        <taxon>Betaproteobacteria</taxon>
        <taxon>Neisseriales</taxon>
        <taxon>Chromobacteriaceae</taxon>
        <taxon>Paludibacterium</taxon>
    </lineage>
</organism>
<dbReference type="InterPro" id="IPR004846">
    <property type="entry name" value="T2SS/T3SS_dom"/>
</dbReference>
<evidence type="ECO:0000259" key="13">
    <source>
        <dbReference type="Pfam" id="PF00263"/>
    </source>
</evidence>
<feature type="compositionally biased region" description="Polar residues" evidence="11">
    <location>
        <begin position="322"/>
        <end position="342"/>
    </location>
</feature>
<evidence type="ECO:0000256" key="4">
    <source>
        <dbReference type="ARBA" id="ARBA00022452"/>
    </source>
</evidence>
<evidence type="ECO:0000259" key="14">
    <source>
        <dbReference type="Pfam" id="PF03958"/>
    </source>
</evidence>
<dbReference type="Pfam" id="PF03958">
    <property type="entry name" value="Secretin_N"/>
    <property type="match status" value="3"/>
</dbReference>
<keyword evidence="8" id="KW-0472">Membrane</keyword>
<keyword evidence="6 12" id="KW-0732">Signal</keyword>
<dbReference type="InterPro" id="IPR013356">
    <property type="entry name" value="T2SS_GspD"/>
</dbReference>
<proteinExistence type="inferred from homology"/>
<evidence type="ECO:0000256" key="11">
    <source>
        <dbReference type="SAM" id="MobiDB-lite"/>
    </source>
</evidence>
<evidence type="ECO:0000259" key="15">
    <source>
        <dbReference type="Pfam" id="PF21305"/>
    </source>
</evidence>
<dbReference type="InterPro" id="IPR038591">
    <property type="entry name" value="NolW-like_sf"/>
</dbReference>
<accession>A0A4V3DU29</accession>
<feature type="region of interest" description="Disordered" evidence="11">
    <location>
        <begin position="296"/>
        <end position="359"/>
    </location>
</feature>
<dbReference type="PANTHER" id="PTHR30332:SF24">
    <property type="entry name" value="SECRETIN GSPD-RELATED"/>
    <property type="match status" value="1"/>
</dbReference>
<gene>
    <name evidence="16" type="ORF">DFP86_12131</name>
</gene>
<feature type="compositionally biased region" description="Low complexity" evidence="11">
    <location>
        <begin position="343"/>
        <end position="359"/>
    </location>
</feature>
<evidence type="ECO:0000256" key="7">
    <source>
        <dbReference type="ARBA" id="ARBA00022927"/>
    </source>
</evidence>
<evidence type="ECO:0000313" key="16">
    <source>
        <dbReference type="EMBL" id="TDR70755.1"/>
    </source>
</evidence>
<dbReference type="EMBL" id="SNZP01000021">
    <property type="protein sequence ID" value="TDR70755.1"/>
    <property type="molecule type" value="Genomic_DNA"/>
</dbReference>
<dbReference type="PRINTS" id="PR00811">
    <property type="entry name" value="BCTERIALGSPD"/>
</dbReference>
<dbReference type="GO" id="GO:0015627">
    <property type="term" value="C:type II protein secretion system complex"/>
    <property type="evidence" value="ECO:0007669"/>
    <property type="project" value="InterPro"/>
</dbReference>
<dbReference type="Pfam" id="PF00263">
    <property type="entry name" value="Secretin"/>
    <property type="match status" value="1"/>
</dbReference>
<evidence type="ECO:0000256" key="5">
    <source>
        <dbReference type="ARBA" id="ARBA00022692"/>
    </source>
</evidence>
<feature type="domain" description="NolW-like" evidence="14">
    <location>
        <begin position="269"/>
        <end position="397"/>
    </location>
</feature>
<dbReference type="AlphaFoldDB" id="A0A4V3DU29"/>
<evidence type="ECO:0000313" key="17">
    <source>
        <dbReference type="Proteomes" id="UP000295611"/>
    </source>
</evidence>
<dbReference type="GO" id="GO:0015628">
    <property type="term" value="P:protein secretion by the type II secretion system"/>
    <property type="evidence" value="ECO:0007669"/>
    <property type="project" value="InterPro"/>
</dbReference>
<dbReference type="InterPro" id="IPR049371">
    <property type="entry name" value="GspD-like_N0"/>
</dbReference>
<dbReference type="Proteomes" id="UP000295611">
    <property type="component" value="Unassembled WGS sequence"/>
</dbReference>
<evidence type="ECO:0000256" key="8">
    <source>
        <dbReference type="ARBA" id="ARBA00023136"/>
    </source>
</evidence>
<dbReference type="NCBIfam" id="TIGR02517">
    <property type="entry name" value="type_II_gspD"/>
    <property type="match status" value="1"/>
</dbReference>
<feature type="domain" description="NolW-like" evidence="14">
    <location>
        <begin position="197"/>
        <end position="264"/>
    </location>
</feature>
<evidence type="ECO:0000256" key="1">
    <source>
        <dbReference type="ARBA" id="ARBA00004442"/>
    </source>
</evidence>
<name>A0A4V3DU29_9NEIS</name>
<keyword evidence="3 10" id="KW-0813">Transport</keyword>
<keyword evidence="9" id="KW-0998">Cell outer membrane</keyword>
<dbReference type="PROSITE" id="PS51257">
    <property type="entry name" value="PROKAR_LIPOPROTEIN"/>
    <property type="match status" value="1"/>
</dbReference>
<dbReference type="OrthoDB" id="9779724at2"/>
<feature type="compositionally biased region" description="Low complexity" evidence="11">
    <location>
        <begin position="304"/>
        <end position="313"/>
    </location>
</feature>